<evidence type="ECO:0000313" key="4">
    <source>
        <dbReference type="Proteomes" id="UP000650224"/>
    </source>
</evidence>
<protein>
    <submittedName>
        <fullName evidence="3">HD domain-containing protein</fullName>
    </submittedName>
</protein>
<sequence>MTNKTLPAWEQADASTHADDPRAVAFASQYPVRPIPATGPVVTGSICATPSAGFDALWKAIEPETRTRANDVHLPVSTAYASRLCDAYPEADRELVLAAIILHDTGWAHVDEDRIISEGFSSNWRKATIRFEHEAEGCEVARRVLPELGYSADFVEKVCEIIDGHDTRQVAYSLEDALVRDSDRLWRFDRAGIMASSSWFGMAISDYVDRLQREIIPELITDAAHQMATADLARAAALLRTEVIR</sequence>
<keyword evidence="4" id="KW-1185">Reference proteome</keyword>
<name>A0A8I0HMS2_9CORY</name>
<dbReference type="EMBL" id="JACSPR010000002">
    <property type="protein sequence ID" value="MBD8029474.1"/>
    <property type="molecule type" value="Genomic_DNA"/>
</dbReference>
<dbReference type="CDD" id="cd00077">
    <property type="entry name" value="HDc"/>
    <property type="match status" value="1"/>
</dbReference>
<reference evidence="3 4" key="1">
    <citation type="submission" date="2020-08" db="EMBL/GenBank/DDBJ databases">
        <title>A Genomic Blueprint of the Chicken Gut Microbiome.</title>
        <authorList>
            <person name="Gilroy R."/>
            <person name="Ravi A."/>
            <person name="Getino M."/>
            <person name="Pursley I."/>
            <person name="Horton D.L."/>
            <person name="Alikhan N.-F."/>
            <person name="Baker D."/>
            <person name="Gharbi K."/>
            <person name="Hall N."/>
            <person name="Watson M."/>
            <person name="Adriaenssens E.M."/>
            <person name="Foster-Nyarko E."/>
            <person name="Jarju S."/>
            <person name="Secka A."/>
            <person name="Antonio M."/>
            <person name="Oren A."/>
            <person name="Chaudhuri R."/>
            <person name="La Ragione R.M."/>
            <person name="Hildebrand F."/>
            <person name="Pallen M.J."/>
        </authorList>
    </citation>
    <scope>NUCLEOTIDE SEQUENCE [LARGE SCALE GENOMIC DNA]</scope>
    <source>
        <strain evidence="3 4">Sa1YVA5</strain>
    </source>
</reference>
<proteinExistence type="predicted"/>
<dbReference type="Proteomes" id="UP000650224">
    <property type="component" value="Unassembled WGS sequence"/>
</dbReference>
<accession>A0A8I0HMS2</accession>
<dbReference type="AlphaFoldDB" id="A0A8I0HMS2"/>
<feature type="region of interest" description="Disordered" evidence="1">
    <location>
        <begin position="1"/>
        <end position="20"/>
    </location>
</feature>
<evidence type="ECO:0000256" key="1">
    <source>
        <dbReference type="SAM" id="MobiDB-lite"/>
    </source>
</evidence>
<dbReference type="RefSeq" id="WP_191732704.1">
    <property type="nucleotide sequence ID" value="NZ_JACSPR010000002.1"/>
</dbReference>
<gene>
    <name evidence="3" type="ORF">H9627_03860</name>
</gene>
<evidence type="ECO:0000313" key="3">
    <source>
        <dbReference type="EMBL" id="MBD8029474.1"/>
    </source>
</evidence>
<organism evidence="3 4">
    <name type="scientific">Corynebacterium gallinarum</name>
    <dbReference type="NCBI Taxonomy" id="2762214"/>
    <lineage>
        <taxon>Bacteria</taxon>
        <taxon>Bacillati</taxon>
        <taxon>Actinomycetota</taxon>
        <taxon>Actinomycetes</taxon>
        <taxon>Mycobacteriales</taxon>
        <taxon>Corynebacteriaceae</taxon>
        <taxon>Corynebacterium</taxon>
    </lineage>
</organism>
<dbReference type="InterPro" id="IPR003607">
    <property type="entry name" value="HD/PDEase_dom"/>
</dbReference>
<comment type="caution">
    <text evidence="3">The sequence shown here is derived from an EMBL/GenBank/DDBJ whole genome shotgun (WGS) entry which is preliminary data.</text>
</comment>
<dbReference type="SUPFAM" id="SSF109604">
    <property type="entry name" value="HD-domain/PDEase-like"/>
    <property type="match status" value="1"/>
</dbReference>
<dbReference type="Gene3D" id="1.10.3210.10">
    <property type="entry name" value="Hypothetical protein af1432"/>
    <property type="match status" value="1"/>
</dbReference>
<dbReference type="Pfam" id="PF01966">
    <property type="entry name" value="HD"/>
    <property type="match status" value="1"/>
</dbReference>
<dbReference type="InterPro" id="IPR006674">
    <property type="entry name" value="HD_domain"/>
</dbReference>
<evidence type="ECO:0000259" key="2">
    <source>
        <dbReference type="Pfam" id="PF01966"/>
    </source>
</evidence>
<feature type="domain" description="HD" evidence="2">
    <location>
        <begin position="79"/>
        <end position="185"/>
    </location>
</feature>